<evidence type="ECO:0008006" key="3">
    <source>
        <dbReference type="Google" id="ProtNLM"/>
    </source>
</evidence>
<sequence>MINSISGSSASFISQQSSQASKLTTEQSDFVKETLAEFDAENLSAEDAQSIQAAFKEQGIEPTKELADLMSELEFDAKSIGDAGRVEGQRPPPPPQNSLESVDTDEVVSYLDELLTEYSSQLSDEDKESILASVQEKFGLSEGDSLLNVTA</sequence>
<evidence type="ECO:0000313" key="2">
    <source>
        <dbReference type="EMBL" id="KKN49820.1"/>
    </source>
</evidence>
<gene>
    <name evidence="2" type="ORF">LCGC14_0638950</name>
</gene>
<feature type="region of interest" description="Disordered" evidence="1">
    <location>
        <begin position="78"/>
        <end position="104"/>
    </location>
</feature>
<accession>A0A0F9QZT3</accession>
<comment type="caution">
    <text evidence="2">The sequence shown here is derived from an EMBL/GenBank/DDBJ whole genome shotgun (WGS) entry which is preliminary data.</text>
</comment>
<dbReference type="EMBL" id="LAZR01001149">
    <property type="protein sequence ID" value="KKN49820.1"/>
    <property type="molecule type" value="Genomic_DNA"/>
</dbReference>
<feature type="compositionally biased region" description="Low complexity" evidence="1">
    <location>
        <begin position="1"/>
        <end position="21"/>
    </location>
</feature>
<protein>
    <recommendedName>
        <fullName evidence="3">Orphan protein</fullName>
    </recommendedName>
</protein>
<proteinExistence type="predicted"/>
<organism evidence="2">
    <name type="scientific">marine sediment metagenome</name>
    <dbReference type="NCBI Taxonomy" id="412755"/>
    <lineage>
        <taxon>unclassified sequences</taxon>
        <taxon>metagenomes</taxon>
        <taxon>ecological metagenomes</taxon>
    </lineage>
</organism>
<feature type="region of interest" description="Disordered" evidence="1">
    <location>
        <begin position="1"/>
        <end position="26"/>
    </location>
</feature>
<dbReference type="AlphaFoldDB" id="A0A0F9QZT3"/>
<evidence type="ECO:0000256" key="1">
    <source>
        <dbReference type="SAM" id="MobiDB-lite"/>
    </source>
</evidence>
<name>A0A0F9QZT3_9ZZZZ</name>
<feature type="compositionally biased region" description="Basic and acidic residues" evidence="1">
    <location>
        <begin position="78"/>
        <end position="88"/>
    </location>
</feature>
<reference evidence="2" key="1">
    <citation type="journal article" date="2015" name="Nature">
        <title>Complex archaea that bridge the gap between prokaryotes and eukaryotes.</title>
        <authorList>
            <person name="Spang A."/>
            <person name="Saw J.H."/>
            <person name="Jorgensen S.L."/>
            <person name="Zaremba-Niedzwiedzka K."/>
            <person name="Martijn J."/>
            <person name="Lind A.E."/>
            <person name="van Eijk R."/>
            <person name="Schleper C."/>
            <person name="Guy L."/>
            <person name="Ettema T.J."/>
        </authorList>
    </citation>
    <scope>NUCLEOTIDE SEQUENCE</scope>
</reference>